<evidence type="ECO:0000313" key="2">
    <source>
        <dbReference type="EMBL" id="GER32718.1"/>
    </source>
</evidence>
<organism evidence="2 3">
    <name type="scientific">Striga asiatica</name>
    <name type="common">Asiatic witchweed</name>
    <name type="synonym">Buchnera asiatica</name>
    <dbReference type="NCBI Taxonomy" id="4170"/>
    <lineage>
        <taxon>Eukaryota</taxon>
        <taxon>Viridiplantae</taxon>
        <taxon>Streptophyta</taxon>
        <taxon>Embryophyta</taxon>
        <taxon>Tracheophyta</taxon>
        <taxon>Spermatophyta</taxon>
        <taxon>Magnoliopsida</taxon>
        <taxon>eudicotyledons</taxon>
        <taxon>Gunneridae</taxon>
        <taxon>Pentapetalae</taxon>
        <taxon>asterids</taxon>
        <taxon>lamiids</taxon>
        <taxon>Lamiales</taxon>
        <taxon>Orobanchaceae</taxon>
        <taxon>Buchnereae</taxon>
        <taxon>Striga</taxon>
    </lineage>
</organism>
<dbReference type="EMBL" id="BKCP01004627">
    <property type="protein sequence ID" value="GER32718.1"/>
    <property type="molecule type" value="Genomic_DNA"/>
</dbReference>
<sequence length="116" mass="13815">MQQDMNLEINKPSNLESQRQIQKGETYDHNKKIGSTINKGRDLREQQLRARLLARKYEMCKLTKLIRLDYIIFQTTLRQISAHNDNNDLQQEQQLSFSSSEFELRLLFSDYESMKS</sequence>
<dbReference type="AlphaFoldDB" id="A0A5A7PJD6"/>
<dbReference type="GO" id="GO:0005840">
    <property type="term" value="C:ribosome"/>
    <property type="evidence" value="ECO:0007669"/>
    <property type="project" value="UniProtKB-KW"/>
</dbReference>
<dbReference type="Proteomes" id="UP000325081">
    <property type="component" value="Unassembled WGS sequence"/>
</dbReference>
<evidence type="ECO:0000313" key="3">
    <source>
        <dbReference type="Proteomes" id="UP000325081"/>
    </source>
</evidence>
<gene>
    <name evidence="2" type="ORF">STAS_08800</name>
</gene>
<reference evidence="3" key="1">
    <citation type="journal article" date="2019" name="Curr. Biol.">
        <title>Genome Sequence of Striga asiatica Provides Insight into the Evolution of Plant Parasitism.</title>
        <authorList>
            <person name="Yoshida S."/>
            <person name="Kim S."/>
            <person name="Wafula E.K."/>
            <person name="Tanskanen J."/>
            <person name="Kim Y.M."/>
            <person name="Honaas L."/>
            <person name="Yang Z."/>
            <person name="Spallek T."/>
            <person name="Conn C.E."/>
            <person name="Ichihashi Y."/>
            <person name="Cheong K."/>
            <person name="Cui S."/>
            <person name="Der J.P."/>
            <person name="Gundlach H."/>
            <person name="Jiao Y."/>
            <person name="Hori C."/>
            <person name="Ishida J.K."/>
            <person name="Kasahara H."/>
            <person name="Kiba T."/>
            <person name="Kim M.S."/>
            <person name="Koo N."/>
            <person name="Laohavisit A."/>
            <person name="Lee Y.H."/>
            <person name="Lumba S."/>
            <person name="McCourt P."/>
            <person name="Mortimer J.C."/>
            <person name="Mutuku J.M."/>
            <person name="Nomura T."/>
            <person name="Sasaki-Sekimoto Y."/>
            <person name="Seto Y."/>
            <person name="Wang Y."/>
            <person name="Wakatake T."/>
            <person name="Sakakibara H."/>
            <person name="Demura T."/>
            <person name="Yamaguchi S."/>
            <person name="Yoneyama K."/>
            <person name="Manabe R.I."/>
            <person name="Nelson D.C."/>
            <person name="Schulman A.H."/>
            <person name="Timko M.P."/>
            <person name="dePamphilis C.W."/>
            <person name="Choi D."/>
            <person name="Shirasu K."/>
        </authorList>
    </citation>
    <scope>NUCLEOTIDE SEQUENCE [LARGE SCALE GENOMIC DNA]</scope>
    <source>
        <strain evidence="3">cv. UVA1</strain>
    </source>
</reference>
<accession>A0A5A7PJD6</accession>
<evidence type="ECO:0000256" key="1">
    <source>
        <dbReference type="SAM" id="MobiDB-lite"/>
    </source>
</evidence>
<keyword evidence="2" id="KW-0689">Ribosomal protein</keyword>
<keyword evidence="3" id="KW-1185">Reference proteome</keyword>
<keyword evidence="2" id="KW-0687">Ribonucleoprotein</keyword>
<name>A0A5A7PJD6_STRAF</name>
<feature type="compositionally biased region" description="Polar residues" evidence="1">
    <location>
        <begin position="1"/>
        <end position="23"/>
    </location>
</feature>
<proteinExistence type="predicted"/>
<feature type="region of interest" description="Disordered" evidence="1">
    <location>
        <begin position="1"/>
        <end position="38"/>
    </location>
</feature>
<comment type="caution">
    <text evidence="2">The sequence shown here is derived from an EMBL/GenBank/DDBJ whole genome shotgun (WGS) entry which is preliminary data.</text>
</comment>
<protein>
    <submittedName>
        <fullName evidence="2">60S ribosomal protein L2</fullName>
    </submittedName>
</protein>